<feature type="compositionally biased region" description="Pro residues" evidence="1">
    <location>
        <begin position="197"/>
        <end position="221"/>
    </location>
</feature>
<dbReference type="InterPro" id="IPR022464">
    <property type="entry name" value="Strep_pil_isopept_link"/>
</dbReference>
<dbReference type="Pfam" id="PF24547">
    <property type="entry name" value="DUF7601"/>
    <property type="match status" value="1"/>
</dbReference>
<evidence type="ECO:0000259" key="5">
    <source>
        <dbReference type="Pfam" id="PF24547"/>
    </source>
</evidence>
<feature type="domain" description="DUF7601" evidence="5">
    <location>
        <begin position="230"/>
        <end position="342"/>
    </location>
</feature>
<evidence type="ECO:0000313" key="7">
    <source>
        <dbReference type="Proteomes" id="UP000780721"/>
    </source>
</evidence>
<organism evidence="6 7">
    <name type="scientific">Oribacterium sinus</name>
    <dbReference type="NCBI Taxonomy" id="237576"/>
    <lineage>
        <taxon>Bacteria</taxon>
        <taxon>Bacillati</taxon>
        <taxon>Bacillota</taxon>
        <taxon>Clostridia</taxon>
        <taxon>Lachnospirales</taxon>
        <taxon>Lachnospiraceae</taxon>
        <taxon>Oribacterium</taxon>
    </lineage>
</organism>
<feature type="domain" description="Streptococcal pilin isopeptide linkage" evidence="4">
    <location>
        <begin position="36"/>
        <end position="178"/>
    </location>
</feature>
<dbReference type="NCBIfam" id="TIGR03065">
    <property type="entry name" value="srtB_sig_QVPTGV"/>
    <property type="match status" value="1"/>
</dbReference>
<dbReference type="Gene3D" id="2.60.40.1140">
    <property type="entry name" value="Collagen-binding surface protein Cna, B-type domain"/>
    <property type="match status" value="1"/>
</dbReference>
<dbReference type="EMBL" id="JABZRB010000077">
    <property type="protein sequence ID" value="MBF1304966.1"/>
    <property type="molecule type" value="Genomic_DNA"/>
</dbReference>
<keyword evidence="2" id="KW-0812">Transmembrane</keyword>
<evidence type="ECO:0000259" key="4">
    <source>
        <dbReference type="Pfam" id="PF12892"/>
    </source>
</evidence>
<feature type="signal peptide" evidence="3">
    <location>
        <begin position="1"/>
        <end position="27"/>
    </location>
</feature>
<dbReference type="AlphaFoldDB" id="A0A930E0J0"/>
<dbReference type="Proteomes" id="UP000780721">
    <property type="component" value="Unassembled WGS sequence"/>
</dbReference>
<sequence>MRKNLNRLATLALSGMMVMSMAVPAMAAQNFDQPVINKVLYTDGHTFAPNTTFTFDVTHDSSVSSFKNGESTVTLSTPKDTAKNSAVTVAPIKFNPADDQLGTRLDNDGNVFRKSGAINVNLDKFPGEGYYLFNLKEHKGTYEGIRYDEHDYKLLVIIYKDEADHDKLKSKVVVSRVGENNTSVKTSSIGNNYGRETPPPETPENPPVTPPETPENPPITPDTPDNDTHDVLIKKVVKGAMANKSMTFDFEIKIESDKKGDKDGREFYAVTGENVAAGTFIESDVQDAKVFHVKDGGEGIRIWGLTNGDKITVKEANGTGYTMLVKTETPSLITGLTGVDQDVTASYTTVFNAIHDDAKVTVTNKKDAITPTGIVMNVAPYAMMLAVAGGLGVVFMNRKKEEE</sequence>
<evidence type="ECO:0000313" key="6">
    <source>
        <dbReference type="EMBL" id="MBF1304966.1"/>
    </source>
</evidence>
<dbReference type="InterPro" id="IPR055382">
    <property type="entry name" value="DUF7601"/>
</dbReference>
<dbReference type="Pfam" id="PF12892">
    <property type="entry name" value="FctA"/>
    <property type="match status" value="1"/>
</dbReference>
<accession>A0A930E0J0</accession>
<feature type="chain" id="PRO_5037704756" evidence="3">
    <location>
        <begin position="28"/>
        <end position="403"/>
    </location>
</feature>
<comment type="caution">
    <text evidence="6">The sequence shown here is derived from an EMBL/GenBank/DDBJ whole genome shotgun (WGS) entry which is preliminary data.</text>
</comment>
<keyword evidence="3" id="KW-0732">Signal</keyword>
<keyword evidence="2" id="KW-1133">Transmembrane helix</keyword>
<dbReference type="Gene3D" id="2.60.40.3050">
    <property type="match status" value="1"/>
</dbReference>
<evidence type="ECO:0000256" key="2">
    <source>
        <dbReference type="SAM" id="Phobius"/>
    </source>
</evidence>
<keyword evidence="2" id="KW-0472">Membrane</keyword>
<protein>
    <submittedName>
        <fullName evidence="6">QVPTGV class sortase B protein-sorting domain-containing protein</fullName>
    </submittedName>
</protein>
<name>A0A930E0J0_9FIRM</name>
<evidence type="ECO:0000256" key="1">
    <source>
        <dbReference type="SAM" id="MobiDB-lite"/>
    </source>
</evidence>
<gene>
    <name evidence="6" type="ORF">HXM91_03775</name>
</gene>
<feature type="compositionally biased region" description="Polar residues" evidence="1">
    <location>
        <begin position="182"/>
        <end position="191"/>
    </location>
</feature>
<proteinExistence type="predicted"/>
<dbReference type="InterPro" id="IPR038174">
    <property type="entry name" value="Strep_pil_link_sf"/>
</dbReference>
<feature type="transmembrane region" description="Helical" evidence="2">
    <location>
        <begin position="378"/>
        <end position="396"/>
    </location>
</feature>
<reference evidence="6" key="1">
    <citation type="submission" date="2020-04" db="EMBL/GenBank/DDBJ databases">
        <title>Deep metagenomics examines the oral microbiome during advanced dental caries in children, revealing novel taxa and co-occurrences with host molecules.</title>
        <authorList>
            <person name="Baker J.L."/>
            <person name="Morton J.T."/>
            <person name="Dinis M."/>
            <person name="Alvarez R."/>
            <person name="Tran N.C."/>
            <person name="Knight R."/>
            <person name="Edlund A."/>
        </authorList>
    </citation>
    <scope>NUCLEOTIDE SEQUENCE</scope>
    <source>
        <strain evidence="6">JCVI_48_bin.5</strain>
    </source>
</reference>
<feature type="region of interest" description="Disordered" evidence="1">
    <location>
        <begin position="182"/>
        <end position="228"/>
    </location>
</feature>
<dbReference type="InterPro" id="IPR017503">
    <property type="entry name" value="Sortase_SrtB_sig_QVPTGV"/>
</dbReference>
<evidence type="ECO:0000256" key="3">
    <source>
        <dbReference type="SAM" id="SignalP"/>
    </source>
</evidence>